<evidence type="ECO:0000313" key="2">
    <source>
        <dbReference type="EMBL" id="CAK0822558.1"/>
    </source>
</evidence>
<feature type="region of interest" description="Disordered" evidence="1">
    <location>
        <begin position="1"/>
        <end position="58"/>
    </location>
</feature>
<evidence type="ECO:0000256" key="1">
    <source>
        <dbReference type="SAM" id="MobiDB-lite"/>
    </source>
</evidence>
<gene>
    <name evidence="2" type="ORF">PCOR1329_LOCUS23550</name>
</gene>
<feature type="non-terminal residue" evidence="2">
    <location>
        <position position="69"/>
    </location>
</feature>
<dbReference type="Proteomes" id="UP001189429">
    <property type="component" value="Unassembled WGS sequence"/>
</dbReference>
<protein>
    <submittedName>
        <fullName evidence="2">Uncharacterized protein</fullName>
    </submittedName>
</protein>
<sequence length="69" mass="6914">ARRHQRVRGARPRRGAAGGLRGGQHRVPAPAAVPGLPEAASGGRHGRPRCGGGLDGAGAPGVDALPWLL</sequence>
<name>A0ABN9RUZ5_9DINO</name>
<accession>A0ABN9RUZ5</accession>
<feature type="non-terminal residue" evidence="2">
    <location>
        <position position="1"/>
    </location>
</feature>
<reference evidence="2" key="1">
    <citation type="submission" date="2023-10" db="EMBL/GenBank/DDBJ databases">
        <authorList>
            <person name="Chen Y."/>
            <person name="Shah S."/>
            <person name="Dougan E. K."/>
            <person name="Thang M."/>
            <person name="Chan C."/>
        </authorList>
    </citation>
    <scope>NUCLEOTIDE SEQUENCE [LARGE SCALE GENOMIC DNA]</scope>
</reference>
<keyword evidence="3" id="KW-1185">Reference proteome</keyword>
<comment type="caution">
    <text evidence="2">The sequence shown here is derived from an EMBL/GenBank/DDBJ whole genome shotgun (WGS) entry which is preliminary data.</text>
</comment>
<organism evidence="2 3">
    <name type="scientific">Prorocentrum cordatum</name>
    <dbReference type="NCBI Taxonomy" id="2364126"/>
    <lineage>
        <taxon>Eukaryota</taxon>
        <taxon>Sar</taxon>
        <taxon>Alveolata</taxon>
        <taxon>Dinophyceae</taxon>
        <taxon>Prorocentrales</taxon>
        <taxon>Prorocentraceae</taxon>
        <taxon>Prorocentrum</taxon>
    </lineage>
</organism>
<feature type="compositionally biased region" description="Basic residues" evidence="1">
    <location>
        <begin position="1"/>
        <end position="14"/>
    </location>
</feature>
<evidence type="ECO:0000313" key="3">
    <source>
        <dbReference type="Proteomes" id="UP001189429"/>
    </source>
</evidence>
<feature type="compositionally biased region" description="Gly residues" evidence="1">
    <location>
        <begin position="49"/>
        <end position="58"/>
    </location>
</feature>
<proteinExistence type="predicted"/>
<dbReference type="EMBL" id="CAUYUJ010007998">
    <property type="protein sequence ID" value="CAK0822558.1"/>
    <property type="molecule type" value="Genomic_DNA"/>
</dbReference>